<reference evidence="1" key="1">
    <citation type="submission" date="2014-09" db="EMBL/GenBank/DDBJ databases">
        <title>Genome sequence of the luminous mushroom Mycena chlorophos for searching fungal bioluminescence genes.</title>
        <authorList>
            <person name="Tanaka Y."/>
            <person name="Kasuga D."/>
            <person name="Oba Y."/>
            <person name="Hase S."/>
            <person name="Sato K."/>
            <person name="Oba Y."/>
            <person name="Sakakibara Y."/>
        </authorList>
    </citation>
    <scope>NUCLEOTIDE SEQUENCE</scope>
</reference>
<dbReference type="Proteomes" id="UP000815677">
    <property type="component" value="Unassembled WGS sequence"/>
</dbReference>
<name>A0ABQ0LDF9_MYCCL</name>
<keyword evidence="2" id="KW-1185">Reference proteome</keyword>
<accession>A0ABQ0LDF9</accession>
<gene>
    <name evidence="1" type="ORF">MCHLO_06514</name>
</gene>
<protein>
    <submittedName>
        <fullName evidence="1">Uncharacterized protein</fullName>
    </submittedName>
</protein>
<dbReference type="EMBL" id="DF845295">
    <property type="protein sequence ID" value="GAT49175.1"/>
    <property type="molecule type" value="Genomic_DNA"/>
</dbReference>
<proteinExistence type="predicted"/>
<evidence type="ECO:0000313" key="2">
    <source>
        <dbReference type="Proteomes" id="UP000815677"/>
    </source>
</evidence>
<organism evidence="1 2">
    <name type="scientific">Mycena chlorophos</name>
    <name type="common">Agaric fungus</name>
    <name type="synonym">Agaricus chlorophos</name>
    <dbReference type="NCBI Taxonomy" id="658473"/>
    <lineage>
        <taxon>Eukaryota</taxon>
        <taxon>Fungi</taxon>
        <taxon>Dikarya</taxon>
        <taxon>Basidiomycota</taxon>
        <taxon>Agaricomycotina</taxon>
        <taxon>Agaricomycetes</taxon>
        <taxon>Agaricomycetidae</taxon>
        <taxon>Agaricales</taxon>
        <taxon>Marasmiineae</taxon>
        <taxon>Mycenaceae</taxon>
        <taxon>Mycena</taxon>
    </lineage>
</organism>
<sequence>MLSLARSANCRTRVNNPRVAWVTRYDWGGLATDDVRLAKVLGELEGPGSSWTGVHKRTKQLHDEGDYLEDDHPDNEYWRRLASYAAYNSFLVDAPHAASLLKTVARQGYASVIW</sequence>
<evidence type="ECO:0000313" key="1">
    <source>
        <dbReference type="EMBL" id="GAT49175.1"/>
    </source>
</evidence>